<dbReference type="EMBL" id="LLXI01002679">
    <property type="protein sequence ID" value="PKY57745.1"/>
    <property type="molecule type" value="Genomic_DNA"/>
</dbReference>
<feature type="compositionally biased region" description="Basic and acidic residues" evidence="1">
    <location>
        <begin position="189"/>
        <end position="215"/>
    </location>
</feature>
<feature type="region of interest" description="Disordered" evidence="1">
    <location>
        <begin position="186"/>
        <end position="270"/>
    </location>
</feature>
<comment type="caution">
    <text evidence="2">The sequence shown here is derived from an EMBL/GenBank/DDBJ whole genome shotgun (WGS) entry which is preliminary data.</text>
</comment>
<proteinExistence type="predicted"/>
<evidence type="ECO:0000313" key="2">
    <source>
        <dbReference type="EMBL" id="PKY57745.1"/>
    </source>
</evidence>
<name>A0A2I1HFW0_9GLOM</name>
<accession>A0A2I1HFW0</accession>
<dbReference type="AlphaFoldDB" id="A0A2I1HFW0"/>
<evidence type="ECO:0000256" key="1">
    <source>
        <dbReference type="SAM" id="MobiDB-lite"/>
    </source>
</evidence>
<dbReference type="Proteomes" id="UP000234323">
    <property type="component" value="Unassembled WGS sequence"/>
</dbReference>
<sequence>MLEKAIEESIGRDGVEGAWIIPPMRKNFNNIIGRKEINVPRNGELIENQQKRWNVGSNVEKECTSLEKNLVGGHANKDSPLKIIGYNETHLVSKQKTGGGDKRQVSGMLEDLEEEEGKVVEVINKYRSNLNLKEIYQMEGGTGSHVTPEHVVEVVKNFRESEKRKEKQVTREEMELYHRVNDSCSSRLPEVKKSDEDEKVGQKRACKDEMSREDVSECGSVNEGSIGEGNGDGEKDTHKNVNAQPSKNEAKADASGSSKKKIAVEKEIKKGAGWSNEQRNYYFG</sequence>
<protein>
    <submittedName>
        <fullName evidence="2">Uncharacterized protein</fullName>
    </submittedName>
</protein>
<organism evidence="2 3">
    <name type="scientific">Rhizophagus irregularis</name>
    <dbReference type="NCBI Taxonomy" id="588596"/>
    <lineage>
        <taxon>Eukaryota</taxon>
        <taxon>Fungi</taxon>
        <taxon>Fungi incertae sedis</taxon>
        <taxon>Mucoromycota</taxon>
        <taxon>Glomeromycotina</taxon>
        <taxon>Glomeromycetes</taxon>
        <taxon>Glomerales</taxon>
        <taxon>Glomeraceae</taxon>
        <taxon>Rhizophagus</taxon>
    </lineage>
</organism>
<dbReference type="VEuPathDB" id="FungiDB:RhiirA1_489466"/>
<keyword evidence="3" id="KW-1185">Reference proteome</keyword>
<evidence type="ECO:0000313" key="3">
    <source>
        <dbReference type="Proteomes" id="UP000234323"/>
    </source>
</evidence>
<gene>
    <name evidence="2" type="ORF">RhiirA4_510672</name>
</gene>
<reference evidence="2 3" key="1">
    <citation type="submission" date="2015-10" db="EMBL/GenBank/DDBJ databases">
        <title>Genome analyses suggest a sexual origin of heterokaryosis in a supposedly ancient asexual fungus.</title>
        <authorList>
            <person name="Ropars J."/>
            <person name="Sedzielewska K."/>
            <person name="Noel J."/>
            <person name="Charron P."/>
            <person name="Farinelli L."/>
            <person name="Marton T."/>
            <person name="Kruger M."/>
            <person name="Pelin A."/>
            <person name="Brachmann A."/>
            <person name="Corradi N."/>
        </authorList>
    </citation>
    <scope>NUCLEOTIDE SEQUENCE [LARGE SCALE GENOMIC DNA]</scope>
    <source>
        <strain evidence="2 3">A4</strain>
    </source>
</reference>